<dbReference type="SUPFAM" id="SSF55874">
    <property type="entry name" value="ATPase domain of HSP90 chaperone/DNA topoisomerase II/histidine kinase"/>
    <property type="match status" value="1"/>
</dbReference>
<dbReference type="InterPro" id="IPR003661">
    <property type="entry name" value="HisK_dim/P_dom"/>
</dbReference>
<dbReference type="PROSITE" id="PS50110">
    <property type="entry name" value="RESPONSE_REGULATORY"/>
    <property type="match status" value="1"/>
</dbReference>
<dbReference type="InterPro" id="IPR036890">
    <property type="entry name" value="HATPase_C_sf"/>
</dbReference>
<dbReference type="InterPro" id="IPR035965">
    <property type="entry name" value="PAS-like_dom_sf"/>
</dbReference>
<proteinExistence type="inferred from homology"/>
<dbReference type="Gene3D" id="3.30.450.20">
    <property type="entry name" value="PAS domain"/>
    <property type="match status" value="1"/>
</dbReference>
<evidence type="ECO:0000256" key="11">
    <source>
        <dbReference type="ARBA" id="ARBA00023136"/>
    </source>
</evidence>
<dbReference type="PROSITE" id="PS50109">
    <property type="entry name" value="HIS_KIN"/>
    <property type="match status" value="1"/>
</dbReference>
<dbReference type="PANTHER" id="PTHR43047:SF72">
    <property type="entry name" value="OSMOSENSING HISTIDINE PROTEIN KINASE SLN1"/>
    <property type="match status" value="1"/>
</dbReference>
<dbReference type="InterPro" id="IPR005467">
    <property type="entry name" value="His_kinase_dom"/>
</dbReference>
<evidence type="ECO:0000313" key="21">
    <source>
        <dbReference type="Proteomes" id="UP000033607"/>
    </source>
</evidence>
<feature type="transmembrane region" description="Helical" evidence="16">
    <location>
        <begin position="64"/>
        <end position="87"/>
    </location>
</feature>
<keyword evidence="7" id="KW-0547">Nucleotide-binding</keyword>
<evidence type="ECO:0000256" key="4">
    <source>
        <dbReference type="ARBA" id="ARBA00012438"/>
    </source>
</evidence>
<dbReference type="SMART" id="SM00388">
    <property type="entry name" value="HisKA"/>
    <property type="match status" value="1"/>
</dbReference>
<dbReference type="RefSeq" id="WP_046282310.1">
    <property type="nucleotide sequence ID" value="NZ_LATL02000255.1"/>
</dbReference>
<evidence type="ECO:0000313" key="20">
    <source>
        <dbReference type="EMBL" id="KKD34572.1"/>
    </source>
</evidence>
<keyword evidence="12" id="KW-0131">Cell cycle</keyword>
<dbReference type="InterPro" id="IPR003594">
    <property type="entry name" value="HATPase_dom"/>
</dbReference>
<feature type="transmembrane region" description="Helical" evidence="16">
    <location>
        <begin position="31"/>
        <end position="52"/>
    </location>
</feature>
<accession>A0A0F5Y7G7</accession>
<dbReference type="InterPro" id="IPR036097">
    <property type="entry name" value="HisK_dim/P_sf"/>
</dbReference>
<dbReference type="PROSITE" id="PS50113">
    <property type="entry name" value="PAC"/>
    <property type="match status" value="1"/>
</dbReference>
<feature type="coiled-coil region" evidence="15">
    <location>
        <begin position="244"/>
        <end position="272"/>
    </location>
</feature>
<evidence type="ECO:0000256" key="2">
    <source>
        <dbReference type="ARBA" id="ARBA00004370"/>
    </source>
</evidence>
<dbReference type="InterPro" id="IPR001789">
    <property type="entry name" value="Sig_transdc_resp-reg_receiver"/>
</dbReference>
<dbReference type="GO" id="GO:0005886">
    <property type="term" value="C:plasma membrane"/>
    <property type="evidence" value="ECO:0007669"/>
    <property type="project" value="TreeGrafter"/>
</dbReference>
<comment type="catalytic activity">
    <reaction evidence="1">
        <text>ATP + protein L-histidine = ADP + protein N-phospho-L-histidine.</text>
        <dbReference type="EC" id="2.7.13.3"/>
    </reaction>
</comment>
<feature type="transmembrane region" description="Helical" evidence="16">
    <location>
        <begin position="99"/>
        <end position="121"/>
    </location>
</feature>
<dbReference type="FunFam" id="3.30.565.10:FF:000010">
    <property type="entry name" value="Sensor histidine kinase RcsC"/>
    <property type="match status" value="1"/>
</dbReference>
<evidence type="ECO:0000256" key="13">
    <source>
        <dbReference type="ARBA" id="ARBA00074306"/>
    </source>
</evidence>
<keyword evidence="16" id="KW-0812">Transmembrane</keyword>
<keyword evidence="9" id="KW-0067">ATP-binding</keyword>
<dbReference type="InterPro" id="IPR000700">
    <property type="entry name" value="PAS-assoc_C"/>
</dbReference>
<evidence type="ECO:0000256" key="1">
    <source>
        <dbReference type="ARBA" id="ARBA00000085"/>
    </source>
</evidence>
<keyword evidence="15" id="KW-0175">Coiled coil</keyword>
<dbReference type="GO" id="GO:0000155">
    <property type="term" value="F:phosphorelay sensor kinase activity"/>
    <property type="evidence" value="ECO:0007669"/>
    <property type="project" value="InterPro"/>
</dbReference>
<dbReference type="EMBL" id="LATL02000255">
    <property type="protein sequence ID" value="KKD34572.1"/>
    <property type="molecule type" value="Genomic_DNA"/>
</dbReference>
<dbReference type="SUPFAM" id="SSF47384">
    <property type="entry name" value="Homodimeric domain of signal transducing histidine kinase"/>
    <property type="match status" value="1"/>
</dbReference>
<dbReference type="InterPro" id="IPR000014">
    <property type="entry name" value="PAS"/>
</dbReference>
<evidence type="ECO:0000259" key="19">
    <source>
        <dbReference type="PROSITE" id="PS50113"/>
    </source>
</evidence>
<dbReference type="GO" id="GO:0009927">
    <property type="term" value="F:histidine phosphotransfer kinase activity"/>
    <property type="evidence" value="ECO:0007669"/>
    <property type="project" value="TreeGrafter"/>
</dbReference>
<organism evidence="20 21">
    <name type="scientific">Limnoraphis robusta CS-951</name>
    <dbReference type="NCBI Taxonomy" id="1637645"/>
    <lineage>
        <taxon>Bacteria</taxon>
        <taxon>Bacillati</taxon>
        <taxon>Cyanobacteriota</taxon>
        <taxon>Cyanophyceae</taxon>
        <taxon>Oscillatoriophycideae</taxon>
        <taxon>Oscillatoriales</taxon>
        <taxon>Sirenicapillariaceae</taxon>
        <taxon>Limnoraphis</taxon>
    </lineage>
</organism>
<dbReference type="Pfam" id="PF00072">
    <property type="entry name" value="Response_reg"/>
    <property type="match status" value="1"/>
</dbReference>
<evidence type="ECO:0000256" key="8">
    <source>
        <dbReference type="ARBA" id="ARBA00022777"/>
    </source>
</evidence>
<dbReference type="Gene3D" id="3.30.565.10">
    <property type="entry name" value="Histidine kinase-like ATPase, C-terminal domain"/>
    <property type="match status" value="1"/>
</dbReference>
<dbReference type="CDD" id="cd00082">
    <property type="entry name" value="HisKA"/>
    <property type="match status" value="1"/>
</dbReference>
<feature type="domain" description="PAC" evidence="19">
    <location>
        <begin position="206"/>
        <end position="258"/>
    </location>
</feature>
<feature type="modified residue" description="4-aspartylphosphate" evidence="14">
    <location>
        <position position="582"/>
    </location>
</feature>
<reference evidence="20 21" key="1">
    <citation type="submission" date="2015-06" db="EMBL/GenBank/DDBJ databases">
        <title>Draft genome assembly of filamentous brackish cyanobacterium Limnoraphis robusta strain CS-951.</title>
        <authorList>
            <person name="Willis A."/>
            <person name="Parks M."/>
            <person name="Burford M.A."/>
        </authorList>
    </citation>
    <scope>NUCLEOTIDE SEQUENCE [LARGE SCALE GENOMIC DNA]</scope>
    <source>
        <strain evidence="20 21">CS-951</strain>
    </source>
</reference>
<evidence type="ECO:0000256" key="5">
    <source>
        <dbReference type="ARBA" id="ARBA00022553"/>
    </source>
</evidence>
<keyword evidence="11 16" id="KW-0472">Membrane</keyword>
<evidence type="ECO:0000256" key="14">
    <source>
        <dbReference type="PROSITE-ProRule" id="PRU00169"/>
    </source>
</evidence>
<dbReference type="SUPFAM" id="SSF52172">
    <property type="entry name" value="CheY-like"/>
    <property type="match status" value="1"/>
</dbReference>
<evidence type="ECO:0000256" key="6">
    <source>
        <dbReference type="ARBA" id="ARBA00022679"/>
    </source>
</evidence>
<dbReference type="Pfam" id="PF25487">
    <property type="entry name" value="ETR1_N"/>
    <property type="match status" value="1"/>
</dbReference>
<sequence>MGILPEMLTTSSFIPHGHCYLWKPQLVSLHVISDLLIFLAYFSIPATLFYFVRKRKDLPYVHIFLLFAAFIIACGLTHFLGIVTLWYPIYWVSGIVKAITAFVSVLTAVAIIPIVPQVLALKSPAELERINEALRQSEERFRLALQNSPITFCIQDCELRYSWIYNPAPGFTVEQVIGQLETDILSAEEAQKIIAIKQPVLETGVRNRQEFLNNQNGELRYFDINVEPLRDSHNNIIGLTSVALDITERKQAELERQRAQQLQRAKEAAESANVAKSRFLANMSHELRTPLNAILGFTQLLLRQPQFSDEPTSEYLKIIHRSGKHLLNLINDILTLSKVEAGRVSLKAKPFDLYALLKSIEEMFSLSAANKRLTLEFKIGADVPRGLKADEEKLRQILINLLSNAVKFTSTGSVTLTVRSKNVSDDINSNCELLFEVRDTGMGIAPDELDKIFEPFTQTEIGEKVKQGTGLGLAICREFVELMGGDITVESQLGMGSIFQFYLPLEQVELEDIEPELPQHRVMGLMKDQPEYRILVAEDRADNRQLIVKLLETVGFQVKAAQNGREAVELWESWSPHLIWMDMQMPVMNGYQAIEKIKATPKGKETIIIALTASAFEEDYHKILALGCNDFVRKPFQEQEIFAKIKQYLDVSYVYQDQQLDLTHQPPTNRERNHLVREDFAVMPLSWRQQLHQAAYLANEAEIAQLIRQIPRTETFLLERLTELVNRLQFEEIEVLTQPESL</sequence>
<dbReference type="SMART" id="SM00387">
    <property type="entry name" value="HATPase_c"/>
    <property type="match status" value="1"/>
</dbReference>
<feature type="domain" description="Response regulatory" evidence="18">
    <location>
        <begin position="533"/>
        <end position="649"/>
    </location>
</feature>
<name>A0A0F5Y7G7_9CYAN</name>
<comment type="subcellular location">
    <subcellularLocation>
        <location evidence="2">Membrane</location>
    </subcellularLocation>
</comment>
<dbReference type="SUPFAM" id="SSF55785">
    <property type="entry name" value="PYP-like sensor domain (PAS domain)"/>
    <property type="match status" value="1"/>
</dbReference>
<evidence type="ECO:0000259" key="17">
    <source>
        <dbReference type="PROSITE" id="PS50109"/>
    </source>
</evidence>
<dbReference type="PATRIC" id="fig|1637645.4.peg.5092"/>
<dbReference type="PANTHER" id="PTHR43047">
    <property type="entry name" value="TWO-COMPONENT HISTIDINE PROTEIN KINASE"/>
    <property type="match status" value="1"/>
</dbReference>
<evidence type="ECO:0000256" key="9">
    <source>
        <dbReference type="ARBA" id="ARBA00022840"/>
    </source>
</evidence>
<dbReference type="PRINTS" id="PR00344">
    <property type="entry name" value="BCTRLSENSOR"/>
</dbReference>
<keyword evidence="6" id="KW-0808">Transferase</keyword>
<dbReference type="Proteomes" id="UP000033607">
    <property type="component" value="Unassembled WGS sequence"/>
</dbReference>
<dbReference type="InterPro" id="IPR011006">
    <property type="entry name" value="CheY-like_superfamily"/>
</dbReference>
<dbReference type="Gene3D" id="3.40.50.2300">
    <property type="match status" value="1"/>
</dbReference>
<dbReference type="NCBIfam" id="TIGR00229">
    <property type="entry name" value="sensory_box"/>
    <property type="match status" value="1"/>
</dbReference>
<dbReference type="Pfam" id="PF02518">
    <property type="entry name" value="HATPase_c"/>
    <property type="match status" value="1"/>
</dbReference>
<comment type="caution">
    <text evidence="20">The sequence shown here is derived from an EMBL/GenBank/DDBJ whole genome shotgun (WGS) entry which is preliminary data.</text>
</comment>
<comment type="similarity">
    <text evidence="3">In the N-terminal section; belongs to the phytochrome family.</text>
</comment>
<evidence type="ECO:0000256" key="7">
    <source>
        <dbReference type="ARBA" id="ARBA00022741"/>
    </source>
</evidence>
<protein>
    <recommendedName>
        <fullName evidence="13">Circadian input-output histidine kinase CikA</fullName>
        <ecNumber evidence="4">2.7.13.3</ecNumber>
    </recommendedName>
</protein>
<evidence type="ECO:0000256" key="10">
    <source>
        <dbReference type="ARBA" id="ARBA00023012"/>
    </source>
</evidence>
<dbReference type="GO" id="GO:0005524">
    <property type="term" value="F:ATP binding"/>
    <property type="evidence" value="ECO:0007669"/>
    <property type="project" value="UniProtKB-KW"/>
</dbReference>
<dbReference type="CDD" id="cd16922">
    <property type="entry name" value="HATPase_EvgS-ArcB-TorS-like"/>
    <property type="match status" value="1"/>
</dbReference>
<gene>
    <name evidence="20" type="ORF">WN50_30125</name>
</gene>
<keyword evidence="16" id="KW-1133">Transmembrane helix</keyword>
<evidence type="ECO:0000256" key="12">
    <source>
        <dbReference type="ARBA" id="ARBA00023306"/>
    </source>
</evidence>
<dbReference type="InterPro" id="IPR004358">
    <property type="entry name" value="Sig_transdc_His_kin-like_C"/>
</dbReference>
<dbReference type="CDD" id="cd00130">
    <property type="entry name" value="PAS"/>
    <property type="match status" value="1"/>
</dbReference>
<dbReference type="InterPro" id="IPR013656">
    <property type="entry name" value="PAS_4"/>
</dbReference>
<dbReference type="CDD" id="cd17546">
    <property type="entry name" value="REC_hyHK_CKI1_RcsC-like"/>
    <property type="match status" value="1"/>
</dbReference>
<dbReference type="Pfam" id="PF00512">
    <property type="entry name" value="HisKA"/>
    <property type="match status" value="1"/>
</dbReference>
<dbReference type="InterPro" id="IPR058544">
    <property type="entry name" value="ETR1_N"/>
</dbReference>
<evidence type="ECO:0000256" key="15">
    <source>
        <dbReference type="SAM" id="Coils"/>
    </source>
</evidence>
<dbReference type="SMART" id="SM00448">
    <property type="entry name" value="REC"/>
    <property type="match status" value="1"/>
</dbReference>
<evidence type="ECO:0000259" key="18">
    <source>
        <dbReference type="PROSITE" id="PS50110"/>
    </source>
</evidence>
<dbReference type="EC" id="2.7.13.3" evidence="4"/>
<dbReference type="Pfam" id="PF08448">
    <property type="entry name" value="PAS_4"/>
    <property type="match status" value="1"/>
</dbReference>
<feature type="domain" description="Histidine kinase" evidence="17">
    <location>
        <begin position="282"/>
        <end position="507"/>
    </location>
</feature>
<keyword evidence="5 14" id="KW-0597">Phosphoprotein</keyword>
<evidence type="ECO:0000256" key="3">
    <source>
        <dbReference type="ARBA" id="ARBA00006402"/>
    </source>
</evidence>
<keyword evidence="8" id="KW-0418">Kinase</keyword>
<keyword evidence="10" id="KW-0902">Two-component regulatory system</keyword>
<dbReference type="FunFam" id="1.10.287.130:FF:000038">
    <property type="entry name" value="Sensory transduction histidine kinase"/>
    <property type="match status" value="1"/>
</dbReference>
<dbReference type="Gene3D" id="1.10.287.130">
    <property type="match status" value="1"/>
</dbReference>
<dbReference type="AlphaFoldDB" id="A0A0F5Y7G7"/>
<evidence type="ECO:0000256" key="16">
    <source>
        <dbReference type="SAM" id="Phobius"/>
    </source>
</evidence>